<protein>
    <submittedName>
        <fullName evidence="2">Uncharacterized protein</fullName>
    </submittedName>
</protein>
<reference evidence="2 3" key="1">
    <citation type="journal article" date="2014" name="Nat. Commun.">
        <title>Klebsormidium flaccidum genome reveals primary factors for plant terrestrial adaptation.</title>
        <authorList>
            <person name="Hori K."/>
            <person name="Maruyama F."/>
            <person name="Fujisawa T."/>
            <person name="Togashi T."/>
            <person name="Yamamoto N."/>
            <person name="Seo M."/>
            <person name="Sato S."/>
            <person name="Yamada T."/>
            <person name="Mori H."/>
            <person name="Tajima N."/>
            <person name="Moriyama T."/>
            <person name="Ikeuchi M."/>
            <person name="Watanabe M."/>
            <person name="Wada H."/>
            <person name="Kobayashi K."/>
            <person name="Saito M."/>
            <person name="Masuda T."/>
            <person name="Sasaki-Sekimoto Y."/>
            <person name="Mashiguchi K."/>
            <person name="Awai K."/>
            <person name="Shimojima M."/>
            <person name="Masuda S."/>
            <person name="Iwai M."/>
            <person name="Nobusawa T."/>
            <person name="Narise T."/>
            <person name="Kondo S."/>
            <person name="Saito H."/>
            <person name="Sato R."/>
            <person name="Murakawa M."/>
            <person name="Ihara Y."/>
            <person name="Oshima-Yamada Y."/>
            <person name="Ohtaka K."/>
            <person name="Satoh M."/>
            <person name="Sonobe K."/>
            <person name="Ishii M."/>
            <person name="Ohtani R."/>
            <person name="Kanamori-Sato M."/>
            <person name="Honoki R."/>
            <person name="Miyazaki D."/>
            <person name="Mochizuki H."/>
            <person name="Umetsu J."/>
            <person name="Higashi K."/>
            <person name="Shibata D."/>
            <person name="Kamiya Y."/>
            <person name="Sato N."/>
            <person name="Nakamura Y."/>
            <person name="Tabata S."/>
            <person name="Ida S."/>
            <person name="Kurokawa K."/>
            <person name="Ohta H."/>
        </authorList>
    </citation>
    <scope>NUCLEOTIDE SEQUENCE [LARGE SCALE GENOMIC DNA]</scope>
    <source>
        <strain evidence="2 3">NIES-2285</strain>
    </source>
</reference>
<sequence>MASSAAALLAGQHAGVAASPWQTERVIGAAGLSENLSSSNNPRGLSYSSGISVLFGRNASFYMKQAALEGERRNKLAGLQEAVVHHAVRFPASQKLVSGACSVSRRKNVIAAVLPDTRGKGLRLGRTSPEWPHRGLPTFPEGTAARGKRSQTVAAAKKPNVVLSESEQELLRQMGQLYDSKQQEVQKQMEDMKKQFADQKQLLGSLVEASARQEVSRIFGENYVKQLLARSLQDLALLLPEERCIGAAHPGKY</sequence>
<accession>A0A1Y1IUE7</accession>
<dbReference type="Proteomes" id="UP000054558">
    <property type="component" value="Unassembled WGS sequence"/>
</dbReference>
<evidence type="ECO:0000313" key="2">
    <source>
        <dbReference type="EMBL" id="GAQ92971.1"/>
    </source>
</evidence>
<gene>
    <name evidence="2" type="ORF">KFL_012300010</name>
</gene>
<organism evidence="2 3">
    <name type="scientific">Klebsormidium nitens</name>
    <name type="common">Green alga</name>
    <name type="synonym">Ulothrix nitens</name>
    <dbReference type="NCBI Taxonomy" id="105231"/>
    <lineage>
        <taxon>Eukaryota</taxon>
        <taxon>Viridiplantae</taxon>
        <taxon>Streptophyta</taxon>
        <taxon>Klebsormidiophyceae</taxon>
        <taxon>Klebsormidiales</taxon>
        <taxon>Klebsormidiaceae</taxon>
        <taxon>Klebsormidium</taxon>
    </lineage>
</organism>
<dbReference type="Gene3D" id="3.40.50.150">
    <property type="entry name" value="Vaccinia Virus protein VP39"/>
    <property type="match status" value="1"/>
</dbReference>
<keyword evidence="3" id="KW-1185">Reference proteome</keyword>
<name>A0A1Y1IUE7_KLENI</name>
<evidence type="ECO:0000313" key="3">
    <source>
        <dbReference type="Proteomes" id="UP000054558"/>
    </source>
</evidence>
<dbReference type="EMBL" id="DF238179">
    <property type="protein sequence ID" value="GAQ92971.1"/>
    <property type="molecule type" value="Genomic_DNA"/>
</dbReference>
<proteinExistence type="predicted"/>
<feature type="region of interest" description="Disordered" evidence="1">
    <location>
        <begin position="121"/>
        <end position="146"/>
    </location>
</feature>
<evidence type="ECO:0000256" key="1">
    <source>
        <dbReference type="SAM" id="MobiDB-lite"/>
    </source>
</evidence>
<dbReference type="STRING" id="105231.A0A1Y1IUE7"/>
<dbReference type="InterPro" id="IPR029063">
    <property type="entry name" value="SAM-dependent_MTases_sf"/>
</dbReference>
<dbReference type="AlphaFoldDB" id="A0A1Y1IUE7"/>